<comment type="caution">
    <text evidence="1">The sequence shown here is derived from an EMBL/GenBank/DDBJ whole genome shotgun (WGS) entry which is preliminary data.</text>
</comment>
<accession>A0ACC2LFK0</accession>
<dbReference type="EMBL" id="CM056816">
    <property type="protein sequence ID" value="KAJ8632030.1"/>
    <property type="molecule type" value="Genomic_DNA"/>
</dbReference>
<evidence type="ECO:0000313" key="1">
    <source>
        <dbReference type="EMBL" id="KAJ8632030.1"/>
    </source>
</evidence>
<name>A0ACC2LFK0_PERAE</name>
<protein>
    <submittedName>
        <fullName evidence="1">Uncharacterized protein</fullName>
    </submittedName>
</protein>
<sequence>MGSETRPLHVLFSPLMAQGHIIPMTDIAKLFALRQGVQVSIVTTPLDATRITSTIDRHRTTNITIHLLQLPCSEAGFPDGCETLDSAISLGMVMAFSKALTLLQQPFERLLQRHRPDCIVSDTFLPCRRQVGCTETGVQRVQLLPPMRLQRHRQVLVPS</sequence>
<gene>
    <name evidence="1" type="ORF">MRB53_025366</name>
</gene>
<proteinExistence type="predicted"/>
<keyword evidence="2" id="KW-1185">Reference proteome</keyword>
<evidence type="ECO:0000313" key="2">
    <source>
        <dbReference type="Proteomes" id="UP001234297"/>
    </source>
</evidence>
<reference evidence="1 2" key="1">
    <citation type="journal article" date="2022" name="Hortic Res">
        <title>A haplotype resolved chromosomal level avocado genome allows analysis of novel avocado genes.</title>
        <authorList>
            <person name="Nath O."/>
            <person name="Fletcher S.J."/>
            <person name="Hayward A."/>
            <person name="Shaw L.M."/>
            <person name="Masouleh A.K."/>
            <person name="Furtado A."/>
            <person name="Henry R.J."/>
            <person name="Mitter N."/>
        </authorList>
    </citation>
    <scope>NUCLEOTIDE SEQUENCE [LARGE SCALE GENOMIC DNA]</scope>
    <source>
        <strain evidence="2">cv. Hass</strain>
    </source>
</reference>
<organism evidence="1 2">
    <name type="scientific">Persea americana</name>
    <name type="common">Avocado</name>
    <dbReference type="NCBI Taxonomy" id="3435"/>
    <lineage>
        <taxon>Eukaryota</taxon>
        <taxon>Viridiplantae</taxon>
        <taxon>Streptophyta</taxon>
        <taxon>Embryophyta</taxon>
        <taxon>Tracheophyta</taxon>
        <taxon>Spermatophyta</taxon>
        <taxon>Magnoliopsida</taxon>
        <taxon>Magnoliidae</taxon>
        <taxon>Laurales</taxon>
        <taxon>Lauraceae</taxon>
        <taxon>Persea</taxon>
    </lineage>
</organism>
<dbReference type="Proteomes" id="UP001234297">
    <property type="component" value="Chromosome 8"/>
</dbReference>